<comment type="caution">
    <text evidence="1">The sequence shown here is derived from an EMBL/GenBank/DDBJ whole genome shotgun (WGS) entry which is preliminary data.</text>
</comment>
<keyword evidence="2" id="KW-1185">Reference proteome</keyword>
<dbReference type="EMBL" id="JBDJPC010000010">
    <property type="protein sequence ID" value="KAL1490801.1"/>
    <property type="molecule type" value="Genomic_DNA"/>
</dbReference>
<dbReference type="Proteomes" id="UP001566132">
    <property type="component" value="Unassembled WGS sequence"/>
</dbReference>
<name>A0ABD1E8X6_HYPHA</name>
<reference evidence="1 2" key="1">
    <citation type="submission" date="2024-05" db="EMBL/GenBank/DDBJ databases">
        <title>Genetic variation in Jamaican populations of the coffee berry borer (Hypothenemus hampei).</title>
        <authorList>
            <person name="Errbii M."/>
            <person name="Myrie A."/>
        </authorList>
    </citation>
    <scope>NUCLEOTIDE SEQUENCE [LARGE SCALE GENOMIC DNA]</scope>
    <source>
        <strain evidence="1">JA-Hopewell-2020-01-JO</strain>
        <tissue evidence="1">Whole body</tissue>
    </source>
</reference>
<evidence type="ECO:0000313" key="1">
    <source>
        <dbReference type="EMBL" id="KAL1490801.1"/>
    </source>
</evidence>
<sequence length="165" mass="19812">MICNGSLQSPNQMFSCLDVSVWINNKFSSPNFIFNKTQFYHRIYPDTSNKQKIETSQCSLKHFKHRYEKFSTPLSCSNLRRFEQKGIIVVWPQRKKVRNTESLTLFTWLLAQTLYFLYVTNILPSGNVIALRKPPWNFKRKLRRPWRQNQENYIIEPDWDTLTNQ</sequence>
<dbReference type="AlphaFoldDB" id="A0ABD1E8X6"/>
<gene>
    <name evidence="1" type="ORF">ABEB36_013435</name>
</gene>
<protein>
    <submittedName>
        <fullName evidence="1">Uncharacterized protein</fullName>
    </submittedName>
</protein>
<accession>A0ABD1E8X6</accession>
<evidence type="ECO:0000313" key="2">
    <source>
        <dbReference type="Proteomes" id="UP001566132"/>
    </source>
</evidence>
<organism evidence="1 2">
    <name type="scientific">Hypothenemus hampei</name>
    <name type="common">Coffee berry borer</name>
    <dbReference type="NCBI Taxonomy" id="57062"/>
    <lineage>
        <taxon>Eukaryota</taxon>
        <taxon>Metazoa</taxon>
        <taxon>Ecdysozoa</taxon>
        <taxon>Arthropoda</taxon>
        <taxon>Hexapoda</taxon>
        <taxon>Insecta</taxon>
        <taxon>Pterygota</taxon>
        <taxon>Neoptera</taxon>
        <taxon>Endopterygota</taxon>
        <taxon>Coleoptera</taxon>
        <taxon>Polyphaga</taxon>
        <taxon>Cucujiformia</taxon>
        <taxon>Curculionidae</taxon>
        <taxon>Scolytinae</taxon>
        <taxon>Hypothenemus</taxon>
    </lineage>
</organism>
<proteinExistence type="predicted"/>